<gene>
    <name evidence="5" type="ORF">AVDCRST_MAG45-1474</name>
</gene>
<comment type="similarity">
    <text evidence="1">Belongs to the iron-containing alcohol dehydrogenase family.</text>
</comment>
<dbReference type="GO" id="GO:0004022">
    <property type="term" value="F:alcohol dehydrogenase (NAD+) activity"/>
    <property type="evidence" value="ECO:0007669"/>
    <property type="project" value="TreeGrafter"/>
</dbReference>
<dbReference type="SUPFAM" id="SSF56796">
    <property type="entry name" value="Dehydroquinate synthase-like"/>
    <property type="match status" value="1"/>
</dbReference>
<protein>
    <submittedName>
        <fullName evidence="5">Uncharacterized protein</fullName>
    </submittedName>
</protein>
<dbReference type="Gene3D" id="1.20.1090.10">
    <property type="entry name" value="Dehydroquinate synthase-like - alpha domain"/>
    <property type="match status" value="1"/>
</dbReference>
<reference evidence="5" key="1">
    <citation type="submission" date="2020-02" db="EMBL/GenBank/DDBJ databases">
        <authorList>
            <person name="Meier V. D."/>
        </authorList>
    </citation>
    <scope>NUCLEOTIDE SEQUENCE</scope>
    <source>
        <strain evidence="5">AVDCRST_MAG45</strain>
    </source>
</reference>
<dbReference type="AlphaFoldDB" id="A0A6J4SS56"/>
<feature type="domain" description="Fe-containing alcohol dehydrogenase-like C-terminal" evidence="4">
    <location>
        <begin position="164"/>
        <end position="342"/>
    </location>
</feature>
<dbReference type="Gene3D" id="3.40.50.1970">
    <property type="match status" value="1"/>
</dbReference>
<proteinExistence type="inferred from homology"/>
<organism evidence="5">
    <name type="scientific">uncultured Solirubrobacterales bacterium</name>
    <dbReference type="NCBI Taxonomy" id="768556"/>
    <lineage>
        <taxon>Bacteria</taxon>
        <taxon>Bacillati</taxon>
        <taxon>Actinomycetota</taxon>
        <taxon>Thermoleophilia</taxon>
        <taxon>Solirubrobacterales</taxon>
        <taxon>environmental samples</taxon>
    </lineage>
</organism>
<evidence type="ECO:0000256" key="2">
    <source>
        <dbReference type="ARBA" id="ARBA00023002"/>
    </source>
</evidence>
<accession>A0A6J4SS56</accession>
<dbReference type="PANTHER" id="PTHR11496:SF102">
    <property type="entry name" value="ALCOHOL DEHYDROGENASE 4"/>
    <property type="match status" value="1"/>
</dbReference>
<evidence type="ECO:0000259" key="3">
    <source>
        <dbReference type="Pfam" id="PF00465"/>
    </source>
</evidence>
<dbReference type="GO" id="GO:0046872">
    <property type="term" value="F:metal ion binding"/>
    <property type="evidence" value="ECO:0007669"/>
    <property type="project" value="InterPro"/>
</dbReference>
<keyword evidence="2" id="KW-0560">Oxidoreductase</keyword>
<dbReference type="PANTHER" id="PTHR11496">
    <property type="entry name" value="ALCOHOL DEHYDROGENASE"/>
    <property type="match status" value="1"/>
</dbReference>
<evidence type="ECO:0000259" key="4">
    <source>
        <dbReference type="Pfam" id="PF25137"/>
    </source>
</evidence>
<feature type="domain" description="Alcohol dehydrogenase iron-type/glycerol dehydrogenase GldA" evidence="3">
    <location>
        <begin position="18"/>
        <end position="151"/>
    </location>
</feature>
<sequence length="344" mass="34491">MLSARERDFSWRDGERLIRFGAGALGEAPELLRHNGFGDYVLLSTPRALDSACAAAALADGAAVVLEVPPGPVPDAAAAVRTEVDGRALVALGGGRVIDSAKAVAAVDGLRCAGIPTTLSGAELTAIHRVPAGAETPRDALVRPALAIADPELLASAPMVALTATAMNALAHGAEALYGPGANPASELVALRGAALIAAGLEAGEPERESLALGALLCAWAIDAAGLGLHHALSQTIVRRTGAAHAETNAVVLPAVLGHLAPHAPGELGRLAVALGADEADPALASERARTLAGGAQVAGLSALGVREDELEAVVGEVLRRPELARTPGAPGAEAIRALIRSVL</sequence>
<name>A0A6J4SS56_9ACTN</name>
<evidence type="ECO:0000313" key="5">
    <source>
        <dbReference type="EMBL" id="CAA9503843.1"/>
    </source>
</evidence>
<dbReference type="InterPro" id="IPR001670">
    <property type="entry name" value="ADH_Fe/GldA"/>
</dbReference>
<dbReference type="InterPro" id="IPR056798">
    <property type="entry name" value="ADH_Fe_C"/>
</dbReference>
<dbReference type="Pfam" id="PF25137">
    <property type="entry name" value="ADH_Fe_C"/>
    <property type="match status" value="1"/>
</dbReference>
<dbReference type="InterPro" id="IPR039697">
    <property type="entry name" value="Alcohol_dehydrogenase_Fe"/>
</dbReference>
<evidence type="ECO:0000256" key="1">
    <source>
        <dbReference type="ARBA" id="ARBA00007358"/>
    </source>
</evidence>
<dbReference type="EMBL" id="CADCVU010000122">
    <property type="protein sequence ID" value="CAA9503843.1"/>
    <property type="molecule type" value="Genomic_DNA"/>
</dbReference>
<dbReference type="Pfam" id="PF00465">
    <property type="entry name" value="Fe-ADH"/>
    <property type="match status" value="1"/>
</dbReference>